<dbReference type="AlphaFoldDB" id="A0A512NCS0"/>
<keyword evidence="4" id="KW-1185">Reference proteome</keyword>
<dbReference type="SUPFAM" id="SSF88874">
    <property type="entry name" value="Receptor-binding domain of short tail fibre protein gp12"/>
    <property type="match status" value="1"/>
</dbReference>
<evidence type="ECO:0000259" key="2">
    <source>
        <dbReference type="Pfam" id="PF07484"/>
    </source>
</evidence>
<evidence type="ECO:0000256" key="1">
    <source>
        <dbReference type="SAM" id="MobiDB-lite"/>
    </source>
</evidence>
<feature type="domain" description="Phage tail collar" evidence="2">
    <location>
        <begin position="146"/>
        <end position="204"/>
    </location>
</feature>
<feature type="compositionally biased region" description="Acidic residues" evidence="1">
    <location>
        <begin position="1"/>
        <end position="13"/>
    </location>
</feature>
<protein>
    <recommendedName>
        <fullName evidence="2">Phage tail collar domain-containing protein</fullName>
    </recommendedName>
</protein>
<organism evidence="3 4">
    <name type="scientific">Reyranella soli</name>
    <dbReference type="NCBI Taxonomy" id="1230389"/>
    <lineage>
        <taxon>Bacteria</taxon>
        <taxon>Pseudomonadati</taxon>
        <taxon>Pseudomonadota</taxon>
        <taxon>Alphaproteobacteria</taxon>
        <taxon>Hyphomicrobiales</taxon>
        <taxon>Reyranellaceae</taxon>
        <taxon>Reyranella</taxon>
    </lineage>
</organism>
<proteinExistence type="predicted"/>
<gene>
    <name evidence="3" type="ORF">RSO01_39010</name>
</gene>
<evidence type="ECO:0000313" key="3">
    <source>
        <dbReference type="EMBL" id="GEP56735.1"/>
    </source>
</evidence>
<dbReference type="Pfam" id="PF07484">
    <property type="entry name" value="Collar"/>
    <property type="match status" value="1"/>
</dbReference>
<feature type="region of interest" description="Disordered" evidence="1">
    <location>
        <begin position="1"/>
        <end position="31"/>
    </location>
</feature>
<dbReference type="EMBL" id="BKAJ01000069">
    <property type="protein sequence ID" value="GEP56735.1"/>
    <property type="molecule type" value="Genomic_DNA"/>
</dbReference>
<reference evidence="3 4" key="1">
    <citation type="submission" date="2019-07" db="EMBL/GenBank/DDBJ databases">
        <title>Whole genome shotgun sequence of Reyranella soli NBRC 108950.</title>
        <authorList>
            <person name="Hosoyama A."/>
            <person name="Uohara A."/>
            <person name="Ohji S."/>
            <person name="Ichikawa N."/>
        </authorList>
    </citation>
    <scope>NUCLEOTIDE SEQUENCE [LARGE SCALE GENOMIC DNA]</scope>
    <source>
        <strain evidence="3 4">NBRC 108950</strain>
    </source>
</reference>
<evidence type="ECO:0000313" key="4">
    <source>
        <dbReference type="Proteomes" id="UP000321058"/>
    </source>
</evidence>
<accession>A0A512NCS0</accession>
<dbReference type="InterPro" id="IPR037053">
    <property type="entry name" value="Phage_tail_collar_dom_sf"/>
</dbReference>
<dbReference type="Gene3D" id="3.90.1340.10">
    <property type="entry name" value="Phage tail collar domain"/>
    <property type="match status" value="1"/>
</dbReference>
<dbReference type="InterPro" id="IPR011083">
    <property type="entry name" value="Phage_tail_collar_dom"/>
</dbReference>
<name>A0A512NCS0_9HYPH</name>
<sequence length="316" mass="31850">MDIDASNWNEDDNSNTTAAPDGAPEGMAPSGVNNVLRAIMGALKRRRNWGAPKTTGGSATAYTLTYGVAPGALVDGMAHLVQFNVANGVGATLNVNSLNPIPIYYHAAGAWRAAPPGLIDVDEIWRVAYHATSATYRLLDLRNRTGEVVPFAGSAAPAGALFCFGQVVSRTTYAGLFALLGTTYNTGGEAGTDFRLPDLRGRVVAGKDDMGGSSAARLNTMASTTLGGAGGAQTAPLSVSGPVTVSSGSVGGTFAGSVTSVGINVQGGADATVAAIGSSVAGTIATNPITSNGGNTLTGTGNVVQPTMILNYLIRI</sequence>
<comment type="caution">
    <text evidence="3">The sequence shown here is derived from an EMBL/GenBank/DDBJ whole genome shotgun (WGS) entry which is preliminary data.</text>
</comment>
<dbReference type="Proteomes" id="UP000321058">
    <property type="component" value="Unassembled WGS sequence"/>
</dbReference>
<dbReference type="RefSeq" id="WP_218037391.1">
    <property type="nucleotide sequence ID" value="NZ_BKAJ01000069.1"/>
</dbReference>